<keyword evidence="3" id="KW-0575">Peroxidase</keyword>
<evidence type="ECO:0000313" key="8">
    <source>
        <dbReference type="Proteomes" id="UP000792457"/>
    </source>
</evidence>
<keyword evidence="4" id="KW-0408">Iron</keyword>
<evidence type="ECO:0000256" key="3">
    <source>
        <dbReference type="ARBA" id="ARBA00022559"/>
    </source>
</evidence>
<comment type="caution">
    <text evidence="7">The sequence shown here is derived from an EMBL/GenBank/DDBJ whole genome shotgun (WGS) entry which is preliminary data.</text>
</comment>
<keyword evidence="4" id="KW-0479">Metal-binding</keyword>
<evidence type="ECO:0008006" key="9">
    <source>
        <dbReference type="Google" id="ProtNLM"/>
    </source>
</evidence>
<dbReference type="PRINTS" id="PR00457">
    <property type="entry name" value="ANPEROXIDASE"/>
</dbReference>
<keyword evidence="8" id="KW-1185">Reference proteome</keyword>
<evidence type="ECO:0000256" key="4">
    <source>
        <dbReference type="ARBA" id="ARBA00022617"/>
    </source>
</evidence>
<dbReference type="GO" id="GO:0006979">
    <property type="term" value="P:response to oxidative stress"/>
    <property type="evidence" value="ECO:0007669"/>
    <property type="project" value="InterPro"/>
</dbReference>
<feature type="signal peptide" evidence="6">
    <location>
        <begin position="1"/>
        <end position="20"/>
    </location>
</feature>
<organism evidence="7 8">
    <name type="scientific">Ladona fulva</name>
    <name type="common">Scarce chaser dragonfly</name>
    <name type="synonym">Libellula fulva</name>
    <dbReference type="NCBI Taxonomy" id="123851"/>
    <lineage>
        <taxon>Eukaryota</taxon>
        <taxon>Metazoa</taxon>
        <taxon>Ecdysozoa</taxon>
        <taxon>Arthropoda</taxon>
        <taxon>Hexapoda</taxon>
        <taxon>Insecta</taxon>
        <taxon>Pterygota</taxon>
        <taxon>Palaeoptera</taxon>
        <taxon>Odonata</taxon>
        <taxon>Epiprocta</taxon>
        <taxon>Anisoptera</taxon>
        <taxon>Libelluloidea</taxon>
        <taxon>Libellulidae</taxon>
        <taxon>Ladona</taxon>
    </lineage>
</organism>
<evidence type="ECO:0000256" key="6">
    <source>
        <dbReference type="SAM" id="SignalP"/>
    </source>
</evidence>
<dbReference type="FunFam" id="1.10.640.10:FF:000003">
    <property type="entry name" value="chorion peroxidase"/>
    <property type="match status" value="1"/>
</dbReference>
<dbReference type="PANTHER" id="PTHR11475">
    <property type="entry name" value="OXIDASE/PEROXIDASE"/>
    <property type="match status" value="1"/>
</dbReference>
<keyword evidence="2" id="KW-0964">Secreted</keyword>
<dbReference type="GO" id="GO:0020037">
    <property type="term" value="F:heme binding"/>
    <property type="evidence" value="ECO:0007669"/>
    <property type="project" value="InterPro"/>
</dbReference>
<reference evidence="7" key="2">
    <citation type="submission" date="2017-10" db="EMBL/GenBank/DDBJ databases">
        <title>Ladona fulva Genome sequencing and assembly.</title>
        <authorList>
            <person name="Murali S."/>
            <person name="Richards S."/>
            <person name="Bandaranaike D."/>
            <person name="Bellair M."/>
            <person name="Blankenburg K."/>
            <person name="Chao H."/>
            <person name="Dinh H."/>
            <person name="Doddapaneni H."/>
            <person name="Dugan-Rocha S."/>
            <person name="Elkadiri S."/>
            <person name="Gnanaolivu R."/>
            <person name="Hernandez B."/>
            <person name="Skinner E."/>
            <person name="Javaid M."/>
            <person name="Lee S."/>
            <person name="Li M."/>
            <person name="Ming W."/>
            <person name="Munidasa M."/>
            <person name="Muniz J."/>
            <person name="Nguyen L."/>
            <person name="Hughes D."/>
            <person name="Osuji N."/>
            <person name="Pu L.-L."/>
            <person name="Puazo M."/>
            <person name="Qu C."/>
            <person name="Quiroz J."/>
            <person name="Raj R."/>
            <person name="Weissenberger G."/>
            <person name="Xin Y."/>
            <person name="Zou X."/>
            <person name="Han Y."/>
            <person name="Worley K."/>
            <person name="Muzny D."/>
            <person name="Gibbs R."/>
        </authorList>
    </citation>
    <scope>NUCLEOTIDE SEQUENCE</scope>
    <source>
        <strain evidence="7">Sampled in the wild</strain>
    </source>
</reference>
<comment type="subcellular location">
    <subcellularLocation>
        <location evidence="1">Secreted</location>
    </subcellularLocation>
</comment>
<feature type="chain" id="PRO_5035465486" description="Peroxidase" evidence="6">
    <location>
        <begin position="21"/>
        <end position="1211"/>
    </location>
</feature>
<dbReference type="PANTHER" id="PTHR11475:SF134">
    <property type="entry name" value="LD42267P"/>
    <property type="match status" value="1"/>
</dbReference>
<accession>A0A8K0KAH9</accession>
<protein>
    <recommendedName>
        <fullName evidence="9">Peroxidase</fullName>
    </recommendedName>
</protein>
<dbReference type="SUPFAM" id="SSF48113">
    <property type="entry name" value="Heme-dependent peroxidases"/>
    <property type="match status" value="3"/>
</dbReference>
<evidence type="ECO:0000256" key="2">
    <source>
        <dbReference type="ARBA" id="ARBA00022525"/>
    </source>
</evidence>
<evidence type="ECO:0000256" key="1">
    <source>
        <dbReference type="ARBA" id="ARBA00004613"/>
    </source>
</evidence>
<keyword evidence="4" id="KW-0349">Heme</keyword>
<dbReference type="Gene3D" id="1.10.640.10">
    <property type="entry name" value="Haem peroxidase domain superfamily, animal type"/>
    <property type="match status" value="3"/>
</dbReference>
<evidence type="ECO:0000256" key="5">
    <source>
        <dbReference type="ARBA" id="ARBA00022729"/>
    </source>
</evidence>
<gene>
    <name evidence="7" type="ORF">J437_LFUL007620</name>
</gene>
<name>A0A8K0KAH9_LADFU</name>
<reference evidence="7" key="1">
    <citation type="submission" date="2013-04" db="EMBL/GenBank/DDBJ databases">
        <authorList>
            <person name="Qu J."/>
            <person name="Murali S.C."/>
            <person name="Bandaranaike D."/>
            <person name="Bellair M."/>
            <person name="Blankenburg K."/>
            <person name="Chao H."/>
            <person name="Dinh H."/>
            <person name="Doddapaneni H."/>
            <person name="Downs B."/>
            <person name="Dugan-Rocha S."/>
            <person name="Elkadiri S."/>
            <person name="Gnanaolivu R.D."/>
            <person name="Hernandez B."/>
            <person name="Javaid M."/>
            <person name="Jayaseelan J.C."/>
            <person name="Lee S."/>
            <person name="Li M."/>
            <person name="Ming W."/>
            <person name="Munidasa M."/>
            <person name="Muniz J."/>
            <person name="Nguyen L."/>
            <person name="Ongeri F."/>
            <person name="Osuji N."/>
            <person name="Pu L.-L."/>
            <person name="Puazo M."/>
            <person name="Qu C."/>
            <person name="Quiroz J."/>
            <person name="Raj R."/>
            <person name="Weissenberger G."/>
            <person name="Xin Y."/>
            <person name="Zou X."/>
            <person name="Han Y."/>
            <person name="Richards S."/>
            <person name="Worley K."/>
            <person name="Muzny D."/>
            <person name="Gibbs R."/>
        </authorList>
    </citation>
    <scope>NUCLEOTIDE SEQUENCE</scope>
    <source>
        <strain evidence="7">Sampled in the wild</strain>
    </source>
</reference>
<proteinExistence type="predicted"/>
<dbReference type="PROSITE" id="PS50292">
    <property type="entry name" value="PEROXIDASE_3"/>
    <property type="match status" value="2"/>
</dbReference>
<dbReference type="InterPro" id="IPR019791">
    <property type="entry name" value="Haem_peroxidase_animal"/>
</dbReference>
<dbReference type="Pfam" id="PF03098">
    <property type="entry name" value="An_peroxidase"/>
    <property type="match status" value="2"/>
</dbReference>
<dbReference type="AlphaFoldDB" id="A0A8K0KAH9"/>
<sequence length="1211" mass="134123">MWMNIRVNVLLVVCALCALAKETESMSSLGGSGGRRSRFQNQEHSHVLGGPEPHIQMPHLSAEDISTFVDQAHVVVSERMEKLEPSIARKGVQQEPGTPAWFMASAHKAKPSTRNLTRMALIAEEATKYMVQRYHLNRDQVSFGLPVMDVRFSELGPEHCPLAVDYPCQPRKYRAFSGYCNNVQNPRWGNAFTRYLRYLPPDYGDGVSLPRQSSKNQPLPSAREVSLAVHRDVDLPHPHLMAMAAVWGEFILHDVSHTPQMSGFEGKPLKCCGVNYGDFHPECFPIRLPETDPVHAPAAEKCEDYVRSAAAPRIGCTLGPREQLNQATSFLDGSGIYGSSRDDASDLRTFQGGLLRTTSYNSIFSSTKKPLLPIASDATSCPGYRNSTNRCFKAGDMRANEHTGLLVLHTLWMREHNRIAKELAQINPHWEDETLFQEARRVVGAEIQHITYSEFLPLILGKSTVEKLGLEPLASGHYTGYGIDVNPGVANSVAVAALRFVASLMPKSLDLLDKDGRKMGEERIAPGVPSALPASWNGLSRDGKSGNGPDNVLRGLLNSPAQRDDEFINEVMTNHMFEDPAKGHGMDLAAQVIQQGRDHGIPGYVKWREPCGLPQVRRFQDLADLMTPEAIATLSKVYRDVEDVDLFTGALAEEPAEGAMVGPTLACLLGRHFLALRRGDRYWYENDLPPSSFTREQLAEIRKATLARLICDNSDDITEVQPKAFLHIDPYLNYFTSCKRRSALKSVELSPAWISPQISLAGLHFSPAIRHSDALLRESVTRAKRDLGDVIHREMALLQQRRSADPQSPIGTAFGFNRPTRQAAEIANTSLILQFASMRFVSSFLQDHLQDHETSNKFSSLPSRPTERGLRALLTAALPGIDISDAVEIPKVFQCDEQTAPCDHTSKYRSVTGWCNNLRKPELGKSLRAFHRLLPSAYEDGLSTPRALSVTGKQLPSARLISVGVHADVSHPHVRYSLMFMQFGQLLDHDLTHTPVHKGFGDTILDCKACDSAATVHPECFPIPVPDSDPYFPRVNISNGQPLCIHVVRSLPGQLTLVRFTEAQLSEIRKANLARIVCDNCDKVETIQRNLLDLVDPFLNPRVPCQVLPSIDLSHWKQRRSCSIGGQNIETGAALRTSPCVMCTCTAEGPICQSLKIGNCFQLAHSFSADAILTDDVCKVQCAYVFRALPSLVDSEKEDFGTSPVNRLNRS</sequence>
<dbReference type="OrthoDB" id="823504at2759"/>
<keyword evidence="3" id="KW-0560">Oxidoreductase</keyword>
<dbReference type="InterPro" id="IPR037120">
    <property type="entry name" value="Haem_peroxidase_sf_animal"/>
</dbReference>
<dbReference type="Proteomes" id="UP000792457">
    <property type="component" value="Unassembled WGS sequence"/>
</dbReference>
<evidence type="ECO:0000313" key="7">
    <source>
        <dbReference type="EMBL" id="KAG8228883.1"/>
    </source>
</evidence>
<dbReference type="InterPro" id="IPR010255">
    <property type="entry name" value="Haem_peroxidase_sf"/>
</dbReference>
<dbReference type="CDD" id="cd09823">
    <property type="entry name" value="peroxinectin_like"/>
    <property type="match status" value="1"/>
</dbReference>
<keyword evidence="5 6" id="KW-0732">Signal</keyword>
<dbReference type="GO" id="GO:0005576">
    <property type="term" value="C:extracellular region"/>
    <property type="evidence" value="ECO:0007669"/>
    <property type="project" value="UniProtKB-SubCell"/>
</dbReference>
<dbReference type="EMBL" id="KZ308393">
    <property type="protein sequence ID" value="KAG8228883.1"/>
    <property type="molecule type" value="Genomic_DNA"/>
</dbReference>
<dbReference type="GO" id="GO:0004601">
    <property type="term" value="F:peroxidase activity"/>
    <property type="evidence" value="ECO:0007669"/>
    <property type="project" value="UniProtKB-KW"/>
</dbReference>